<feature type="region of interest" description="Disordered" evidence="1">
    <location>
        <begin position="145"/>
        <end position="177"/>
    </location>
</feature>
<evidence type="ECO:0000313" key="2">
    <source>
        <dbReference type="EMBL" id="SDJ18416.1"/>
    </source>
</evidence>
<dbReference type="RefSeq" id="WP_092731540.1">
    <property type="nucleotide sequence ID" value="NZ_FNEW01000001.1"/>
</dbReference>
<protein>
    <submittedName>
        <fullName evidence="2">Uncharacterized protein</fullName>
    </submittedName>
</protein>
<comment type="caution">
    <text evidence="2">The sequence shown here is derived from an EMBL/GenBank/DDBJ whole genome shotgun (WGS) entry which is preliminary data.</text>
</comment>
<gene>
    <name evidence="2" type="ORF">SAMN05428983_0534</name>
</gene>
<reference evidence="2 3" key="1">
    <citation type="submission" date="2016-10" db="EMBL/GenBank/DDBJ databases">
        <authorList>
            <person name="Varghese N."/>
            <person name="Submissions S."/>
        </authorList>
    </citation>
    <scope>NUCLEOTIDE SEQUENCE [LARGE SCALE GENOMIC DNA]</scope>
    <source>
        <strain evidence="2 3">PDC82</strain>
    </source>
</reference>
<evidence type="ECO:0000313" key="3">
    <source>
        <dbReference type="Proteomes" id="UP000198917"/>
    </source>
</evidence>
<proteinExistence type="predicted"/>
<dbReference type="EMBL" id="FNEW01000001">
    <property type="protein sequence ID" value="SDJ18416.1"/>
    <property type="molecule type" value="Genomic_DNA"/>
</dbReference>
<dbReference type="AlphaFoldDB" id="A0A7Z7BGM3"/>
<accession>A0A7Z7BGM3</accession>
<name>A0A7Z7BGM3_9HYPH</name>
<feature type="region of interest" description="Disordered" evidence="1">
    <location>
        <begin position="204"/>
        <end position="224"/>
    </location>
</feature>
<evidence type="ECO:0000256" key="1">
    <source>
        <dbReference type="SAM" id="MobiDB-lite"/>
    </source>
</evidence>
<sequence>MAEFIDDHGEVFGDSSTIGLTPYQKACRQLVAFKLKAIETATADPKLHGAPAAQALVVYLSFVTVDKQTLLPTAAYASALTLMARGGIKSDRTARNARSLLQSAGYLEPTGSATKDGCIWYNVRNPRAEVVKMHVREATEYLREKDADRKKEDRRKRGMTDAVPVNSTTPENMCPGNFYPDVPVDSTDKYLGIHLGYSSSGEREYSSVYSADKSGDEENTPLPVPADDAEAESMMDAICDGRVVPLVLRNRLKSMLSGGVLTPRMANNILGPRQEVAA</sequence>
<organism evidence="2 3">
    <name type="scientific">Agrobacterium fabrum</name>
    <dbReference type="NCBI Taxonomy" id="1176649"/>
    <lineage>
        <taxon>Bacteria</taxon>
        <taxon>Pseudomonadati</taxon>
        <taxon>Pseudomonadota</taxon>
        <taxon>Alphaproteobacteria</taxon>
        <taxon>Hyphomicrobiales</taxon>
        <taxon>Rhizobiaceae</taxon>
        <taxon>Rhizobium/Agrobacterium group</taxon>
        <taxon>Agrobacterium</taxon>
        <taxon>Agrobacterium tumefaciens complex</taxon>
    </lineage>
</organism>
<dbReference type="Proteomes" id="UP000198917">
    <property type="component" value="Unassembled WGS sequence"/>
</dbReference>